<comment type="caution">
    <text evidence="1">The sequence shown here is derived from an EMBL/GenBank/DDBJ whole genome shotgun (WGS) entry which is preliminary data.</text>
</comment>
<accession>A0A7J6UVS1</accession>
<reference evidence="1 2" key="1">
    <citation type="submission" date="2020-06" db="EMBL/GenBank/DDBJ databases">
        <title>Transcriptomic and genomic resources for Thalictrum thalictroides and T. hernandezii: Facilitating candidate gene discovery in an emerging model plant lineage.</title>
        <authorList>
            <person name="Arias T."/>
            <person name="Riano-Pachon D.M."/>
            <person name="Di Stilio V.S."/>
        </authorList>
    </citation>
    <scope>NUCLEOTIDE SEQUENCE [LARGE SCALE GENOMIC DNA]</scope>
    <source>
        <strain evidence="2">cv. WT478/WT964</strain>
        <tissue evidence="1">Leaves</tissue>
    </source>
</reference>
<sequence>MSFSEGNNIVEAMRNEILDLNNNEGWGYYDHDLTLPKFTARKKVLGVRFRPEFIETKAATCHI</sequence>
<dbReference type="EMBL" id="JABWDY010042387">
    <property type="protein sequence ID" value="KAF5176687.1"/>
    <property type="molecule type" value="Genomic_DNA"/>
</dbReference>
<dbReference type="AlphaFoldDB" id="A0A7J6UVS1"/>
<proteinExistence type="predicted"/>
<protein>
    <submittedName>
        <fullName evidence="1">Uncharacterized protein</fullName>
    </submittedName>
</protein>
<keyword evidence="2" id="KW-1185">Reference proteome</keyword>
<dbReference type="Proteomes" id="UP000554482">
    <property type="component" value="Unassembled WGS sequence"/>
</dbReference>
<organism evidence="1 2">
    <name type="scientific">Thalictrum thalictroides</name>
    <name type="common">Rue-anemone</name>
    <name type="synonym">Anemone thalictroides</name>
    <dbReference type="NCBI Taxonomy" id="46969"/>
    <lineage>
        <taxon>Eukaryota</taxon>
        <taxon>Viridiplantae</taxon>
        <taxon>Streptophyta</taxon>
        <taxon>Embryophyta</taxon>
        <taxon>Tracheophyta</taxon>
        <taxon>Spermatophyta</taxon>
        <taxon>Magnoliopsida</taxon>
        <taxon>Ranunculales</taxon>
        <taxon>Ranunculaceae</taxon>
        <taxon>Thalictroideae</taxon>
        <taxon>Thalictrum</taxon>
    </lineage>
</organism>
<gene>
    <name evidence="1" type="ORF">FRX31_033721</name>
</gene>
<evidence type="ECO:0000313" key="2">
    <source>
        <dbReference type="Proteomes" id="UP000554482"/>
    </source>
</evidence>
<evidence type="ECO:0000313" key="1">
    <source>
        <dbReference type="EMBL" id="KAF5176687.1"/>
    </source>
</evidence>
<name>A0A7J6UVS1_THATH</name>